<protein>
    <submittedName>
        <fullName evidence="2">Phage associated protein</fullName>
    </submittedName>
</protein>
<dbReference type="STRING" id="634452.APA01_20120"/>
<gene>
    <name evidence="2" type="ordered locus">APA01_20120</name>
</gene>
<dbReference type="EMBL" id="AP011121">
    <property type="protein sequence ID" value="BAI00134.1"/>
    <property type="molecule type" value="Genomic_DNA"/>
</dbReference>
<accession>C7JDC2</accession>
<dbReference type="AlphaFoldDB" id="C7JDC2"/>
<feature type="compositionally biased region" description="Polar residues" evidence="1">
    <location>
        <begin position="179"/>
        <end position="192"/>
    </location>
</feature>
<reference evidence="2 3" key="1">
    <citation type="journal article" date="2009" name="Nucleic Acids Res.">
        <title>Whole-genome analyses reveal genetic instability of Acetobacter pasteurianus.</title>
        <authorList>
            <person name="Azuma Y."/>
            <person name="Hosoyama A."/>
            <person name="Matsutani M."/>
            <person name="Furuya N."/>
            <person name="Horikawa H."/>
            <person name="Harada T."/>
            <person name="Hirakawa H."/>
            <person name="Kuhara S."/>
            <person name="Matsushita K."/>
            <person name="Fujita N."/>
            <person name="Shirai M."/>
        </authorList>
    </citation>
    <scope>NUCLEOTIDE SEQUENCE [LARGE SCALE GENOMIC DNA]</scope>
    <source>
        <strain evidence="3">NBRC 105184 / IFO 3283-01</strain>
    </source>
</reference>
<organism evidence="2 3">
    <name type="scientific">Acetobacter pasteurianus (strain NBRC 105184 / IFO 3283-01)</name>
    <dbReference type="NCBI Taxonomy" id="634452"/>
    <lineage>
        <taxon>Bacteria</taxon>
        <taxon>Pseudomonadati</taxon>
        <taxon>Pseudomonadota</taxon>
        <taxon>Alphaproteobacteria</taxon>
        <taxon>Acetobacterales</taxon>
        <taxon>Acetobacteraceae</taxon>
        <taxon>Acetobacter</taxon>
    </lineage>
</organism>
<dbReference type="PATRIC" id="fig|634452.3.peg.2094"/>
<dbReference type="BioCyc" id="APAS634452:APA01_RS10215-MONOMER"/>
<dbReference type="RefSeq" id="WP_014457205.1">
    <property type="nucleotide sequence ID" value="NC_013209.1"/>
</dbReference>
<dbReference type="HOGENOM" id="CLU_1335121_0_0_5"/>
<name>C7JDC2_ACEP3</name>
<evidence type="ECO:0000256" key="1">
    <source>
        <dbReference type="SAM" id="MobiDB-lite"/>
    </source>
</evidence>
<dbReference type="Proteomes" id="UP000000948">
    <property type="component" value="Chromosome"/>
</dbReference>
<sequence>MRRTVQISAPAALQPLALLDDLKADLSISDNMQDTELTRLLLEASAKALKFIGRPLMQAQWQDTFMVRPGAAQDVLCLGRYPLVSIQSFCVGELSLTPDQIKDLPLDPYAAMVYPPDARMSGWMPGIYAVQYTAGYVAPGTENAGTNVVPQDLQEAIRLTAAAIWYAKGRDPNLKSESEQGVGSTSWNASSAGSGGMPQPAVDILTSYQTGGVG</sequence>
<evidence type="ECO:0000313" key="3">
    <source>
        <dbReference type="Proteomes" id="UP000000948"/>
    </source>
</evidence>
<dbReference type="KEGG" id="apt:APA01_20120"/>
<feature type="region of interest" description="Disordered" evidence="1">
    <location>
        <begin position="173"/>
        <end position="201"/>
    </location>
</feature>
<proteinExistence type="predicted"/>
<evidence type="ECO:0000313" key="2">
    <source>
        <dbReference type="EMBL" id="BAI00134.1"/>
    </source>
</evidence>